<dbReference type="GO" id="GO:0017056">
    <property type="term" value="F:structural constituent of nuclear pore"/>
    <property type="evidence" value="ECO:0007669"/>
    <property type="project" value="InterPro"/>
</dbReference>
<organism evidence="6 7">
    <name type="scientific">Puccinia graminis f. sp. tritici</name>
    <dbReference type="NCBI Taxonomy" id="56615"/>
    <lineage>
        <taxon>Eukaryota</taxon>
        <taxon>Fungi</taxon>
        <taxon>Dikarya</taxon>
        <taxon>Basidiomycota</taxon>
        <taxon>Pucciniomycotina</taxon>
        <taxon>Pucciniomycetes</taxon>
        <taxon>Pucciniales</taxon>
        <taxon>Pucciniaceae</taxon>
        <taxon>Puccinia</taxon>
    </lineage>
</organism>
<evidence type="ECO:0000313" key="6">
    <source>
        <dbReference type="EMBL" id="KAA1102569.1"/>
    </source>
</evidence>
<dbReference type="InterPro" id="IPR015943">
    <property type="entry name" value="WD40/YVTN_repeat-like_dom_sf"/>
</dbReference>
<name>A0A5B0PRE2_PUCGR</name>
<dbReference type="PANTHER" id="PTHR13405:SF11">
    <property type="entry name" value="NUCLEAR PORE COMPLEX PROTEIN NUP133"/>
    <property type="match status" value="1"/>
</dbReference>
<dbReference type="GO" id="GO:0031080">
    <property type="term" value="C:nuclear pore outer ring"/>
    <property type="evidence" value="ECO:0007669"/>
    <property type="project" value="TreeGrafter"/>
</dbReference>
<dbReference type="AlphaFoldDB" id="A0A5B0PRE2"/>
<protein>
    <recommendedName>
        <fullName evidence="5">Nucleoporin Nup133/Nup155-like N-terminal domain-containing protein</fullName>
    </recommendedName>
</protein>
<feature type="domain" description="Nucleoporin Nup133/Nup155-like N-terminal" evidence="5">
    <location>
        <begin position="48"/>
        <end position="242"/>
    </location>
</feature>
<reference evidence="6 7" key="1">
    <citation type="submission" date="2019-05" db="EMBL/GenBank/DDBJ databases">
        <title>Emergence of the Ug99 lineage of the wheat stem rust pathogen through somatic hybridization.</title>
        <authorList>
            <person name="Li F."/>
            <person name="Upadhyaya N.M."/>
            <person name="Sperschneider J."/>
            <person name="Matny O."/>
            <person name="Nguyen-Phuc H."/>
            <person name="Mago R."/>
            <person name="Raley C."/>
            <person name="Miller M.E."/>
            <person name="Silverstein K.A.T."/>
            <person name="Henningsen E."/>
            <person name="Hirsch C.D."/>
            <person name="Visser B."/>
            <person name="Pretorius Z.A."/>
            <person name="Steffenson B.J."/>
            <person name="Schwessinger B."/>
            <person name="Dodds P.N."/>
            <person name="Figueroa M."/>
        </authorList>
    </citation>
    <scope>NUCLEOTIDE SEQUENCE [LARGE SCALE GENOMIC DNA]</scope>
    <source>
        <strain evidence="6 7">Ug99</strain>
    </source>
</reference>
<evidence type="ECO:0000313" key="7">
    <source>
        <dbReference type="Proteomes" id="UP000325313"/>
    </source>
</evidence>
<proteinExistence type="inferred from homology"/>
<evidence type="ECO:0000256" key="4">
    <source>
        <dbReference type="ARBA" id="ARBA00023242"/>
    </source>
</evidence>
<evidence type="ECO:0000259" key="5">
    <source>
        <dbReference type="Pfam" id="PF08801"/>
    </source>
</evidence>
<sequence length="267" mass="29043">MSRSTTWGTKLGSLIRWGQAYDPKAGIVALAVSPPLEGDTSMGGGEAWALEVTGNLQRWKLNFSSGSERFVWEKEINAIILESLGWTPEVDILTMTERIEFTLLDLKVTYYIDSSQVDQAQSSVQPRSYAIVILEVLSSSSLPVVSHTVKAKHREYPDPRPETAPSLSLPNGGPAAFIVFPERVVCLSLSEGTDFEEIVSLSSQANNRIIGNGAAPLAIRAIQDKSDKPPTLKFITTSSGILEIELNPVELEKLGFAATFPSPRILA</sequence>
<dbReference type="Pfam" id="PF08801">
    <property type="entry name" value="Nucleoporin_N"/>
    <property type="match status" value="1"/>
</dbReference>
<dbReference type="EMBL" id="VDEP01000337">
    <property type="protein sequence ID" value="KAA1102569.1"/>
    <property type="molecule type" value="Genomic_DNA"/>
</dbReference>
<dbReference type="PANTHER" id="PTHR13405">
    <property type="entry name" value="NUCLEAR PORE COMPLEX PROTEIN NUP133"/>
    <property type="match status" value="1"/>
</dbReference>
<evidence type="ECO:0000256" key="2">
    <source>
        <dbReference type="ARBA" id="ARBA00005569"/>
    </source>
</evidence>
<comment type="subcellular location">
    <subcellularLocation>
        <location evidence="1">Nucleus</location>
    </subcellularLocation>
</comment>
<gene>
    <name evidence="6" type="ORF">PGTUg99_018112</name>
</gene>
<dbReference type="Gene3D" id="2.130.10.10">
    <property type="entry name" value="YVTN repeat-like/Quinoprotein amine dehydrogenase"/>
    <property type="match status" value="1"/>
</dbReference>
<accession>A0A5B0PRE2</accession>
<keyword evidence="4" id="KW-0539">Nucleus</keyword>
<dbReference type="InterPro" id="IPR037624">
    <property type="entry name" value="Nup133-like"/>
</dbReference>
<dbReference type="GO" id="GO:0006606">
    <property type="term" value="P:protein import into nucleus"/>
    <property type="evidence" value="ECO:0007669"/>
    <property type="project" value="TreeGrafter"/>
</dbReference>
<dbReference type="Proteomes" id="UP000325313">
    <property type="component" value="Unassembled WGS sequence"/>
</dbReference>
<comment type="caution">
    <text evidence="6">The sequence shown here is derived from an EMBL/GenBank/DDBJ whole genome shotgun (WGS) entry which is preliminary data.</text>
</comment>
<evidence type="ECO:0000256" key="1">
    <source>
        <dbReference type="ARBA" id="ARBA00004123"/>
    </source>
</evidence>
<dbReference type="GO" id="GO:0016973">
    <property type="term" value="P:poly(A)+ mRNA export from nucleus"/>
    <property type="evidence" value="ECO:0007669"/>
    <property type="project" value="TreeGrafter"/>
</dbReference>
<dbReference type="GO" id="GO:0000972">
    <property type="term" value="P:transcription-dependent tethering of RNA polymerase II gene DNA at nuclear periphery"/>
    <property type="evidence" value="ECO:0007669"/>
    <property type="project" value="TreeGrafter"/>
</dbReference>
<dbReference type="SUPFAM" id="SSF117289">
    <property type="entry name" value="Nucleoporin domain"/>
    <property type="match status" value="1"/>
</dbReference>
<evidence type="ECO:0000256" key="3">
    <source>
        <dbReference type="ARBA" id="ARBA00022448"/>
    </source>
</evidence>
<comment type="similarity">
    <text evidence="2">Belongs to the nucleoporin Nup133 family.</text>
</comment>
<keyword evidence="3" id="KW-0813">Transport</keyword>
<dbReference type="InterPro" id="IPR014908">
    <property type="entry name" value="Nucleoporin_Nup133/Nup155_N"/>
</dbReference>